<feature type="domain" description="DUF7082" evidence="1">
    <location>
        <begin position="250"/>
        <end position="402"/>
    </location>
</feature>
<evidence type="ECO:0000313" key="2">
    <source>
        <dbReference type="EMBL" id="KAA8645267.1"/>
    </source>
</evidence>
<dbReference type="AlphaFoldDB" id="A0A5M9MRT3"/>
<dbReference type="VEuPathDB" id="FungiDB:EYZ11_005400"/>
<name>A0A5M9MRT3_9EURO</name>
<dbReference type="PANTHER" id="PTHR39463">
    <property type="entry name" value="MEDUSA"/>
    <property type="match status" value="1"/>
</dbReference>
<sequence>MESPLRSAFVQQFQPSGYFPQQALEGSKMTVLLSSSYIAIRESSFLYAVAFGLKQCQCELTPMTLRTGNVEYLASVEIPPPDLTGFPPSAVPLSFIVRSHDCIHAMDIGLFSYGPMISIPRLENTSTLSSTWSSDVSPTYTEPLQLHQPSEIDLQCELNMGLLARPFTSSFAVDGQQGFGTHLDTSETDARYLLCHGQAPSNEGNPNMATHVMDPGDTSILAGLCIGCSGLPTTDTLGSPHQAACLSPRKMAIKIDGDLNSLTKDWSAEELKANRRLVDFHCSIGASMISIKFSIHDTEKGGKRSCGCLSCIYWPKRRQCVFTGTDILTLLEAIFCIQFTAAEKNRIRRNLEIFDPLTIHGGDTDTRELFNIIMGFGSSQPRHIRRSIKVLSWDKLAGALRKGVGKVWKSYSLSTEACYAPLASQSHTDSLGCLFLQESYQPPRRQLVDDNRNTGAFDTRASSAIAQGASGNTAGKQDFIDDTAESWPPWQLLGA</sequence>
<proteinExistence type="predicted"/>
<comment type="caution">
    <text evidence="2">The sequence shown here is derived from an EMBL/GenBank/DDBJ whole genome shotgun (WGS) entry which is preliminary data.</text>
</comment>
<dbReference type="InterPro" id="IPR055509">
    <property type="entry name" value="DUF7082"/>
</dbReference>
<dbReference type="Pfam" id="PF23305">
    <property type="entry name" value="DUF7082"/>
    <property type="match status" value="1"/>
</dbReference>
<dbReference type="GO" id="GO:0005634">
    <property type="term" value="C:nucleus"/>
    <property type="evidence" value="ECO:0007669"/>
    <property type="project" value="TreeGrafter"/>
</dbReference>
<dbReference type="EMBL" id="QUQM01000007">
    <property type="protein sequence ID" value="KAA8645267.1"/>
    <property type="molecule type" value="Genomic_DNA"/>
</dbReference>
<dbReference type="Proteomes" id="UP000324241">
    <property type="component" value="Unassembled WGS sequence"/>
</dbReference>
<dbReference type="OrthoDB" id="1751210at2759"/>
<reference evidence="2 3" key="1">
    <citation type="submission" date="2019-08" db="EMBL/GenBank/DDBJ databases">
        <title>The genome sequence of a newly discovered highly antifungal drug resistant Aspergillus species, Aspergillus tanneri NIH 1004.</title>
        <authorList>
            <person name="Mounaud S."/>
            <person name="Singh I."/>
            <person name="Joardar V."/>
            <person name="Pakala S."/>
            <person name="Pakala S."/>
            <person name="Venepally P."/>
            <person name="Chung J.K."/>
            <person name="Losada L."/>
            <person name="Nierman W.C."/>
        </authorList>
    </citation>
    <scope>NUCLEOTIDE SEQUENCE [LARGE SCALE GENOMIC DNA]</scope>
    <source>
        <strain evidence="2 3">NIH1004</strain>
    </source>
</reference>
<accession>A0A5M9MRT3</accession>
<evidence type="ECO:0000313" key="3">
    <source>
        <dbReference type="Proteomes" id="UP000324241"/>
    </source>
</evidence>
<protein>
    <recommendedName>
        <fullName evidence="1">DUF7082 domain-containing protein</fullName>
    </recommendedName>
</protein>
<dbReference type="RefSeq" id="XP_033424628.1">
    <property type="nucleotide sequence ID" value="XM_033571313.1"/>
</dbReference>
<dbReference type="GeneID" id="54329388"/>
<evidence type="ECO:0000259" key="1">
    <source>
        <dbReference type="Pfam" id="PF23305"/>
    </source>
</evidence>
<dbReference type="PANTHER" id="PTHR39463:SF1">
    <property type="entry name" value="MEDUSA"/>
    <property type="match status" value="1"/>
</dbReference>
<gene>
    <name evidence="2" type="ORF">ATNIH1004_006686</name>
</gene>
<organism evidence="2 3">
    <name type="scientific">Aspergillus tanneri</name>
    <dbReference type="NCBI Taxonomy" id="1220188"/>
    <lineage>
        <taxon>Eukaryota</taxon>
        <taxon>Fungi</taxon>
        <taxon>Dikarya</taxon>
        <taxon>Ascomycota</taxon>
        <taxon>Pezizomycotina</taxon>
        <taxon>Eurotiomycetes</taxon>
        <taxon>Eurotiomycetidae</taxon>
        <taxon>Eurotiales</taxon>
        <taxon>Aspergillaceae</taxon>
        <taxon>Aspergillus</taxon>
        <taxon>Aspergillus subgen. Circumdati</taxon>
    </lineage>
</organism>